<dbReference type="SUPFAM" id="SSF82171">
    <property type="entry name" value="DPP6 N-terminal domain-like"/>
    <property type="match status" value="1"/>
</dbReference>
<sequence>MSPPDHQKRPSARCSSTACSSGPKRRRPRLTAPASAVAPGAGTAASPSSPWASMNGDLVRLIAWRVLAGDLLDYVRFRAVCPNWRSSTACPRGRGVINPRFHPRRWMMLPEGHGLYPAHGKLRGYIRFFNLDTGKFVRVKLPVFQDHCVLDSVDGLLVMRRDQDKAIRLFHPFTGDVVDLPPLGNLVTHINQDLPGASHPVHRFYYFGDVCTSFSASAAGVITVMLALGRVGCVAFATSQDQKWHLSTWTLSYCKSLSFQGKLYMVRMSFIPEENKDIFQVDPPQGDQGVGAGSSLPEPKLVAAIPADKLTYPIFLTECDSQILVAGYTDRLYSHMQVHRLADLASEKLVPVTSIGDKALFINDRSLSVSSTAALPGVVGDTIVLPSRKDGSLIQYHLGTGTWSRPMDGCITTGPVFGPSCLIYHIYTCCRREYWEQRATIQPEKSMQVASEEKLACRGLNDLRWSLP</sequence>
<dbReference type="InterPro" id="IPR005174">
    <property type="entry name" value="KIB1-4_b-propeller"/>
</dbReference>
<evidence type="ECO:0000313" key="3">
    <source>
        <dbReference type="EMBL" id="RLM55779.1"/>
    </source>
</evidence>
<feature type="domain" description="KIB1-4 beta-propeller" evidence="2">
    <location>
        <begin position="128"/>
        <end position="383"/>
    </location>
</feature>
<proteinExistence type="predicted"/>
<dbReference type="EMBL" id="PQIB02000018">
    <property type="protein sequence ID" value="RLM55779.1"/>
    <property type="molecule type" value="Genomic_DNA"/>
</dbReference>
<reference evidence="4" key="1">
    <citation type="journal article" date="2019" name="Nat. Commun.">
        <title>The genome of broomcorn millet.</title>
        <authorList>
            <person name="Zou C."/>
            <person name="Miki D."/>
            <person name="Li D."/>
            <person name="Tang Q."/>
            <person name="Xiao L."/>
            <person name="Rajput S."/>
            <person name="Deng P."/>
            <person name="Jia W."/>
            <person name="Huang R."/>
            <person name="Zhang M."/>
            <person name="Sun Y."/>
            <person name="Hu J."/>
            <person name="Fu X."/>
            <person name="Schnable P.S."/>
            <person name="Li F."/>
            <person name="Zhang H."/>
            <person name="Feng B."/>
            <person name="Zhu X."/>
            <person name="Liu R."/>
            <person name="Schnable J.C."/>
            <person name="Zhu J.-K."/>
            <person name="Zhang H."/>
        </authorList>
    </citation>
    <scope>NUCLEOTIDE SEQUENCE [LARGE SCALE GENOMIC DNA]</scope>
</reference>
<dbReference type="Pfam" id="PF03478">
    <property type="entry name" value="Beta-prop_KIB1-4"/>
    <property type="match status" value="1"/>
</dbReference>
<evidence type="ECO:0000259" key="2">
    <source>
        <dbReference type="Pfam" id="PF03478"/>
    </source>
</evidence>
<feature type="region of interest" description="Disordered" evidence="1">
    <location>
        <begin position="1"/>
        <end position="50"/>
    </location>
</feature>
<dbReference type="Proteomes" id="UP000275267">
    <property type="component" value="Unassembled WGS sequence"/>
</dbReference>
<name>A0A3L6PFP7_PANMI</name>
<accession>A0A3L6PFP7</accession>
<dbReference type="OrthoDB" id="659294at2759"/>
<gene>
    <name evidence="3" type="ORF">C2845_PM10G06120</name>
</gene>
<evidence type="ECO:0000256" key="1">
    <source>
        <dbReference type="SAM" id="MobiDB-lite"/>
    </source>
</evidence>
<organism evidence="3 4">
    <name type="scientific">Panicum miliaceum</name>
    <name type="common">Proso millet</name>
    <name type="synonym">Broomcorn millet</name>
    <dbReference type="NCBI Taxonomy" id="4540"/>
    <lineage>
        <taxon>Eukaryota</taxon>
        <taxon>Viridiplantae</taxon>
        <taxon>Streptophyta</taxon>
        <taxon>Embryophyta</taxon>
        <taxon>Tracheophyta</taxon>
        <taxon>Spermatophyta</taxon>
        <taxon>Magnoliopsida</taxon>
        <taxon>Liliopsida</taxon>
        <taxon>Poales</taxon>
        <taxon>Poaceae</taxon>
        <taxon>PACMAD clade</taxon>
        <taxon>Panicoideae</taxon>
        <taxon>Panicodae</taxon>
        <taxon>Paniceae</taxon>
        <taxon>Panicinae</taxon>
        <taxon>Panicum</taxon>
        <taxon>Panicum sect. Panicum</taxon>
    </lineage>
</organism>
<dbReference type="AlphaFoldDB" id="A0A3L6PFP7"/>
<dbReference type="PANTHER" id="PTHR33165">
    <property type="entry name" value="F-BOX DOMAIN CONTAINING PROTEIN-LIKE-RELATED"/>
    <property type="match status" value="1"/>
</dbReference>
<dbReference type="STRING" id="4540.A0A3L6PFP7"/>
<evidence type="ECO:0000313" key="4">
    <source>
        <dbReference type="Proteomes" id="UP000275267"/>
    </source>
</evidence>
<protein>
    <recommendedName>
        <fullName evidence="2">KIB1-4 beta-propeller domain-containing protein</fullName>
    </recommendedName>
</protein>
<dbReference type="PANTHER" id="PTHR33165:SF49">
    <property type="entry name" value="DUF295 DOMAIN-CONTAINING PROTEIN"/>
    <property type="match status" value="1"/>
</dbReference>
<keyword evidence="4" id="KW-1185">Reference proteome</keyword>
<feature type="compositionally biased region" description="Low complexity" evidence="1">
    <location>
        <begin position="31"/>
        <end position="50"/>
    </location>
</feature>
<comment type="caution">
    <text evidence="3">The sequence shown here is derived from an EMBL/GenBank/DDBJ whole genome shotgun (WGS) entry which is preliminary data.</text>
</comment>